<evidence type="ECO:0000313" key="2">
    <source>
        <dbReference type="Proteomes" id="UP000242765"/>
    </source>
</evidence>
<comment type="caution">
    <text evidence="1">The sequence shown here is derived from an EMBL/GenBank/DDBJ whole genome shotgun (WGS) entry which is preliminary data.</text>
</comment>
<dbReference type="RefSeq" id="WP_086203114.1">
    <property type="nucleotide sequence ID" value="NZ_NEGB01000003.1"/>
</dbReference>
<reference evidence="1 2" key="1">
    <citation type="submission" date="2017-04" db="EMBL/GenBank/DDBJ databases">
        <title>High diversity of culturable Acinetobacter species in natural soil and water ecosystems.</title>
        <authorList>
            <person name="Nemec A."/>
            <person name="Radolfova-Krizova L."/>
        </authorList>
    </citation>
    <scope>NUCLEOTIDE SEQUENCE [LARGE SCALE GENOMIC DNA]</scope>
    <source>
        <strain evidence="1 2">ANC 4999</strain>
    </source>
</reference>
<dbReference type="EMBL" id="NEGB01000003">
    <property type="protein sequence ID" value="OTG65818.1"/>
    <property type="molecule type" value="Genomic_DNA"/>
</dbReference>
<evidence type="ECO:0000313" key="1">
    <source>
        <dbReference type="EMBL" id="OTG65818.1"/>
    </source>
</evidence>
<keyword evidence="2" id="KW-1185">Reference proteome</keyword>
<proteinExistence type="predicted"/>
<dbReference type="STRING" id="1977882.B9T28_06355"/>
<dbReference type="Proteomes" id="UP000242765">
    <property type="component" value="Unassembled WGS sequence"/>
</dbReference>
<organism evidence="1 2">
    <name type="scientific">Acinetobacter silvestris</name>
    <dbReference type="NCBI Taxonomy" id="1977882"/>
    <lineage>
        <taxon>Bacteria</taxon>
        <taxon>Pseudomonadati</taxon>
        <taxon>Pseudomonadota</taxon>
        <taxon>Gammaproteobacteria</taxon>
        <taxon>Moraxellales</taxon>
        <taxon>Moraxellaceae</taxon>
        <taxon>Acinetobacter</taxon>
    </lineage>
</organism>
<dbReference type="OrthoDB" id="6713402at2"/>
<dbReference type="AlphaFoldDB" id="A0A1Y3CHG7"/>
<accession>A0A1Y3CHG7</accession>
<gene>
    <name evidence="1" type="ORF">B9T28_06355</name>
</gene>
<sequence>MNGLTIEQIDELNIFDKFINSGGFEAAIQQQLKSEITNCSAKESCEIGDTDSCTDNLSHFTDHCTDIRNHISPLTGVIER</sequence>
<protein>
    <submittedName>
        <fullName evidence="1">Uncharacterized protein</fullName>
    </submittedName>
</protein>
<name>A0A1Y3CHG7_9GAMM</name>